<evidence type="ECO:0000313" key="4">
    <source>
        <dbReference type="Proteomes" id="UP000321927"/>
    </source>
</evidence>
<evidence type="ECO:0000313" key="2">
    <source>
        <dbReference type="EMBL" id="TXD77973.1"/>
    </source>
</evidence>
<dbReference type="Proteomes" id="UP000321927">
    <property type="component" value="Unassembled WGS sequence"/>
</dbReference>
<accession>A0A2W7RME0</accession>
<dbReference type="EMBL" id="VORV01000005">
    <property type="protein sequence ID" value="TXD77973.1"/>
    <property type="molecule type" value="Genomic_DNA"/>
</dbReference>
<protein>
    <submittedName>
        <fullName evidence="1">Uncharacterized protein</fullName>
    </submittedName>
</protein>
<keyword evidence="4" id="KW-1185">Reference proteome</keyword>
<dbReference type="OrthoDB" id="9971049at2"/>
<dbReference type="AlphaFoldDB" id="A0A2W7RME0"/>
<proteinExistence type="predicted"/>
<gene>
    <name evidence="2" type="ORF">ESW18_07945</name>
    <name evidence="1" type="ORF">LV84_00415</name>
</gene>
<comment type="caution">
    <text evidence="1">The sequence shown here is derived from an EMBL/GenBank/DDBJ whole genome shotgun (WGS) entry which is preliminary data.</text>
</comment>
<reference evidence="2 4" key="2">
    <citation type="submission" date="2019-08" db="EMBL/GenBank/DDBJ databases">
        <title>Genome of Algoriphagus ratkowskyi IC026.</title>
        <authorList>
            <person name="Bowman J.P."/>
        </authorList>
    </citation>
    <scope>NUCLEOTIDE SEQUENCE [LARGE SCALE GENOMIC DNA]</scope>
    <source>
        <strain evidence="2 4">IC026</strain>
    </source>
</reference>
<dbReference type="EMBL" id="QKZU01000002">
    <property type="protein sequence ID" value="PZX60146.1"/>
    <property type="molecule type" value="Genomic_DNA"/>
</dbReference>
<dbReference type="RefSeq" id="WP_086499942.1">
    <property type="nucleotide sequence ID" value="NZ_MSSV01000004.1"/>
</dbReference>
<name>A0A2W7RME0_9BACT</name>
<reference evidence="1 3" key="1">
    <citation type="submission" date="2018-06" db="EMBL/GenBank/DDBJ databases">
        <title>Genomic Encyclopedia of Archaeal and Bacterial Type Strains, Phase II (KMG-II): from individual species to whole genera.</title>
        <authorList>
            <person name="Goeker M."/>
        </authorList>
    </citation>
    <scope>NUCLEOTIDE SEQUENCE [LARGE SCALE GENOMIC DNA]</scope>
    <source>
        <strain evidence="1 3">DSM 22686</strain>
    </source>
</reference>
<evidence type="ECO:0000313" key="3">
    <source>
        <dbReference type="Proteomes" id="UP000249115"/>
    </source>
</evidence>
<sequence length="61" mass="6517">MTKLKLIVCGLFLSGIVGLGISYVGSSDADAQQMMNCDWDGSYCKKPIDKAPCGCEDPQVD</sequence>
<organism evidence="1 3">
    <name type="scientific">Algoriphagus ratkowskyi</name>
    <dbReference type="NCBI Taxonomy" id="57028"/>
    <lineage>
        <taxon>Bacteria</taxon>
        <taxon>Pseudomonadati</taxon>
        <taxon>Bacteroidota</taxon>
        <taxon>Cytophagia</taxon>
        <taxon>Cytophagales</taxon>
        <taxon>Cyclobacteriaceae</taxon>
        <taxon>Algoriphagus</taxon>
    </lineage>
</organism>
<dbReference type="Proteomes" id="UP000249115">
    <property type="component" value="Unassembled WGS sequence"/>
</dbReference>
<evidence type="ECO:0000313" key="1">
    <source>
        <dbReference type="EMBL" id="PZX60146.1"/>
    </source>
</evidence>